<keyword evidence="5" id="KW-1185">Reference proteome</keyword>
<feature type="domain" description="Atg6 BARA" evidence="2">
    <location>
        <begin position="264"/>
        <end position="432"/>
    </location>
</feature>
<proteinExistence type="inferred from homology"/>
<dbReference type="Proteomes" id="UP001429100">
    <property type="component" value="Unassembled WGS sequence"/>
</dbReference>
<dbReference type="VEuPathDB" id="CryptoDB:CHUDEA6_230"/>
<evidence type="ECO:0000313" key="4">
    <source>
        <dbReference type="EMBL" id="PPS97441.1"/>
    </source>
</evidence>
<organism evidence="3">
    <name type="scientific">Cryptosporidium hominis</name>
    <dbReference type="NCBI Taxonomy" id="237895"/>
    <lineage>
        <taxon>Eukaryota</taxon>
        <taxon>Sar</taxon>
        <taxon>Alveolata</taxon>
        <taxon>Apicomplexa</taxon>
        <taxon>Conoidasida</taxon>
        <taxon>Coccidia</taxon>
        <taxon>Eucoccidiorida</taxon>
        <taxon>Eimeriorina</taxon>
        <taxon>Cryptosporidiidae</taxon>
        <taxon>Cryptosporidium</taxon>
    </lineage>
</organism>
<comment type="similarity">
    <text evidence="1">Belongs to the beclin family.</text>
</comment>
<accession>A0A0S4TG83</accession>
<dbReference type="GO" id="GO:0000045">
    <property type="term" value="P:autophagosome assembly"/>
    <property type="evidence" value="ECO:0007669"/>
    <property type="project" value="TreeGrafter"/>
</dbReference>
<gene>
    <name evidence="3" type="ORF">CHUDEA6_230</name>
    <name evidence="4" type="ORF">GY17_00000024</name>
</gene>
<dbReference type="GO" id="GO:0000407">
    <property type="term" value="C:phagophore assembly site"/>
    <property type="evidence" value="ECO:0007669"/>
    <property type="project" value="TreeGrafter"/>
</dbReference>
<evidence type="ECO:0000313" key="3">
    <source>
        <dbReference type="EMBL" id="CUV06456.1"/>
    </source>
</evidence>
<dbReference type="InterPro" id="IPR007243">
    <property type="entry name" value="Atg6/Beclin"/>
</dbReference>
<dbReference type="GO" id="GO:0045324">
    <property type="term" value="P:late endosome to vacuole transport"/>
    <property type="evidence" value="ECO:0007669"/>
    <property type="project" value="TreeGrafter"/>
</dbReference>
<evidence type="ECO:0000259" key="2">
    <source>
        <dbReference type="Pfam" id="PF04111"/>
    </source>
</evidence>
<dbReference type="GO" id="GO:0030674">
    <property type="term" value="F:protein-macromolecule adaptor activity"/>
    <property type="evidence" value="ECO:0007669"/>
    <property type="project" value="TreeGrafter"/>
</dbReference>
<dbReference type="EMBL" id="JTAI01000007">
    <property type="protein sequence ID" value="PPS97441.1"/>
    <property type="molecule type" value="Genomic_DNA"/>
</dbReference>
<sequence>MFLLGLGSKKIEKLEDDPKVEENMIRSCSRCGSFFEIVNDSDDELDPSEIINTVESVHDMFIDYLSLENRDPNNFEDFILQFMEVSLEKDNMTLSNKTNVEESLCVDCINCSISQFSMALNKEISLLDKYKDISDSLISSECYDEDQMENSEVNFEPSSKEYLEIMNIYNEFIKMEQYNQEKTIINDENDNDEIDCTETDKDIEERYGKCRFQVINTIEMDDIVELRQNQNLESNLKHELIQYEIKKEGMKNHLDFLRGYLERLKRSDFLNLSFSIQVIEGGACINGLRPALFEADFDNWNEVNAALGVSAMLLYTILERHKLPLSIYPSGSYSTIKDSESSIWPLHGNTLCNSDYNECTSFDKGISSFVFLIDTVYNIIPGTNEILPYSVDQRNGTIGGISLNLLFNERESWNRAMSMNLINLKWLLVRSSESIRNKLNNDS</sequence>
<dbReference type="GO" id="GO:0000423">
    <property type="term" value="P:mitophagy"/>
    <property type="evidence" value="ECO:0007669"/>
    <property type="project" value="TreeGrafter"/>
</dbReference>
<name>A0A0S4TG83_CRYHO</name>
<dbReference type="VEuPathDB" id="CryptoDB:Chro.60035"/>
<dbReference type="Gene3D" id="1.10.418.40">
    <property type="entry name" value="Autophagy protein 6/Beclin 1"/>
    <property type="match status" value="1"/>
</dbReference>
<dbReference type="GO" id="GO:0006995">
    <property type="term" value="P:cellular response to nitrogen starvation"/>
    <property type="evidence" value="ECO:0007669"/>
    <property type="project" value="TreeGrafter"/>
</dbReference>
<dbReference type="GO" id="GO:0043548">
    <property type="term" value="F:phosphatidylinositol 3-kinase binding"/>
    <property type="evidence" value="ECO:0007669"/>
    <property type="project" value="TreeGrafter"/>
</dbReference>
<reference evidence="4 5" key="1">
    <citation type="submission" date="2014-11" db="EMBL/GenBank/DDBJ databases">
        <title>Comparative genomic analysis of Cryptosporidium hominis reveals occurrence of genetic recombination in virulent subtypes.</title>
        <authorList>
            <person name="Guo Y."/>
            <person name="Tang K."/>
            <person name="Frace M."/>
            <person name="Li N."/>
            <person name="Roellig D.M."/>
            <person name="Sammons S."/>
            <person name="Knipe K."/>
            <person name="Rowe L."/>
            <person name="Feng Y."/>
            <person name="Xiao L."/>
        </authorList>
    </citation>
    <scope>NUCLEOTIDE SEQUENCE [LARGE SCALE GENOMIC DNA]</scope>
    <source>
        <strain evidence="4">30976</strain>
    </source>
</reference>
<dbReference type="Proteomes" id="UP000199752">
    <property type="component" value="Chromosome 6"/>
</dbReference>
<dbReference type="VEuPathDB" id="CryptoDB:GY17_00000024"/>
<reference evidence="3" key="2">
    <citation type="submission" date="2015-08" db="EMBL/GenBank/DDBJ databases">
        <authorList>
            <person name="Babu N.S."/>
            <person name="Beckwith C.J."/>
            <person name="Beseler K.G."/>
            <person name="Brison A."/>
            <person name="Carone J.V."/>
            <person name="Caskin T.P."/>
            <person name="Diamond M."/>
            <person name="Durham M.E."/>
            <person name="Foxe J.M."/>
            <person name="Go M."/>
            <person name="Henderson B.A."/>
            <person name="Jones I.B."/>
            <person name="McGettigan J.A."/>
            <person name="Micheletti S.J."/>
            <person name="Nasrallah M.E."/>
            <person name="Ortiz D."/>
            <person name="Piller C.R."/>
            <person name="Privatt S.R."/>
            <person name="Schneider S.L."/>
            <person name="Sharp S."/>
            <person name="Smith T.C."/>
            <person name="Stanton J.D."/>
            <person name="Ullery H.E."/>
            <person name="Wilson R.J."/>
            <person name="Serrano M.G."/>
            <person name="Buck G."/>
            <person name="Lee V."/>
            <person name="Wang Y."/>
            <person name="Carvalho R."/>
            <person name="Voegtly L."/>
            <person name="Shi R."/>
            <person name="Duckworth R."/>
            <person name="Johnson A."/>
            <person name="Loviza R."/>
            <person name="Walstead R."/>
            <person name="Shah Z."/>
            <person name="Kiflezghi M."/>
            <person name="Wade K."/>
            <person name="Ball S.L."/>
            <person name="Bradley K.W."/>
            <person name="Asai D.J."/>
            <person name="Bowman C.A."/>
            <person name="Russell D.A."/>
            <person name="Pope W.H."/>
            <person name="Jacobs-Sera D."/>
            <person name="Hendrix R.W."/>
            <person name="Hatfull G.F."/>
        </authorList>
    </citation>
    <scope>NUCLEOTIDE SEQUENCE [LARGE SCALE GENOMIC DNA]</scope>
</reference>
<protein>
    <submittedName>
        <fullName evidence="4">Atg6/Beclin</fullName>
    </submittedName>
</protein>
<dbReference type="PANTHER" id="PTHR12768:SF4">
    <property type="entry name" value="BECLIN-1"/>
    <property type="match status" value="1"/>
</dbReference>
<dbReference type="EMBL" id="LN877952">
    <property type="protein sequence ID" value="CUV06456.1"/>
    <property type="molecule type" value="Genomic_DNA"/>
</dbReference>
<dbReference type="GO" id="GO:0034272">
    <property type="term" value="C:phosphatidylinositol 3-kinase complex, class III, type II"/>
    <property type="evidence" value="ECO:0007669"/>
    <property type="project" value="TreeGrafter"/>
</dbReference>
<dbReference type="PANTHER" id="PTHR12768">
    <property type="entry name" value="BECLIN 1"/>
    <property type="match status" value="1"/>
</dbReference>
<dbReference type="Pfam" id="PF04111">
    <property type="entry name" value="APG6"/>
    <property type="match status" value="1"/>
</dbReference>
<reference evidence="4 5" key="3">
    <citation type="submission" date="2017-10" db="EMBL/GenBank/DDBJ databases">
        <title>Consistent, comparative and evidence-based genome annotation and re-annotation for the closely-related species, Cryptosporidium parvum, C. hominis and C. tyzzeri.</title>
        <authorList>
            <person name="Baptista R.P."/>
            <person name="Li Y."/>
            <person name="Sateriale A."/>
            <person name="Striepen B."/>
            <person name="Kissinger J.C."/>
        </authorList>
    </citation>
    <scope>NUCLEOTIDE SEQUENCE [LARGE SCALE GENOMIC DNA]</scope>
    <source>
        <strain evidence="4">30976</strain>
    </source>
</reference>
<dbReference type="InterPro" id="IPR038274">
    <property type="entry name" value="Atg6/Beclin_C_sf"/>
</dbReference>
<dbReference type="GO" id="GO:0034271">
    <property type="term" value="C:phosphatidylinositol 3-kinase complex, class III, type I"/>
    <property type="evidence" value="ECO:0007669"/>
    <property type="project" value="TreeGrafter"/>
</dbReference>
<dbReference type="VEuPathDB" id="CryptoDB:ChTU502y2012_419g0120"/>
<evidence type="ECO:0000313" key="5">
    <source>
        <dbReference type="Proteomes" id="UP001429100"/>
    </source>
</evidence>
<evidence type="ECO:0000256" key="1">
    <source>
        <dbReference type="ARBA" id="ARBA00005965"/>
    </source>
</evidence>
<dbReference type="AlphaFoldDB" id="A0A0S4TG83"/>
<dbReference type="InterPro" id="IPR040455">
    <property type="entry name" value="Atg6_BARA"/>
</dbReference>